<accession>A0ABX9PYC3</accession>
<gene>
    <name evidence="1" type="ORF">CKQ54_15125</name>
</gene>
<dbReference type="EMBL" id="NSDJ01000001">
    <property type="protein sequence ID" value="RKF69617.1"/>
    <property type="molecule type" value="Genomic_DNA"/>
</dbReference>
<name>A0ABX9PYC3_9GAMM</name>
<proteinExistence type="predicted"/>
<evidence type="ECO:0000313" key="2">
    <source>
        <dbReference type="Proteomes" id="UP000284853"/>
    </source>
</evidence>
<evidence type="ECO:0008006" key="3">
    <source>
        <dbReference type="Google" id="ProtNLM"/>
    </source>
</evidence>
<reference evidence="1 2" key="1">
    <citation type="submission" date="2017-08" db="EMBL/GenBank/DDBJ databases">
        <title>Comparative genomics of bacteria isolated from necrotic lesions of AOD affected trees.</title>
        <authorList>
            <person name="Doonan J."/>
            <person name="Denman S."/>
            <person name="Mcdonald J.E."/>
        </authorList>
    </citation>
    <scope>NUCLEOTIDE SEQUENCE [LARGE SCALE GENOMIC DNA]</scope>
    <source>
        <strain evidence="1 2">CIP 105588</strain>
    </source>
</reference>
<keyword evidence="2" id="KW-1185">Reference proteome</keyword>
<protein>
    <recommendedName>
        <fullName evidence="3">Secreted protein</fullName>
    </recommendedName>
</protein>
<dbReference type="Proteomes" id="UP000284853">
    <property type="component" value="Unassembled WGS sequence"/>
</dbReference>
<comment type="caution">
    <text evidence="1">The sequence shown here is derived from an EMBL/GenBank/DDBJ whole genome shotgun (WGS) entry which is preliminary data.</text>
</comment>
<organism evidence="1 2">
    <name type="scientific">Rahnella variigena</name>
    <dbReference type="NCBI Taxonomy" id="574964"/>
    <lineage>
        <taxon>Bacteria</taxon>
        <taxon>Pseudomonadati</taxon>
        <taxon>Pseudomonadota</taxon>
        <taxon>Gammaproteobacteria</taxon>
        <taxon>Enterobacterales</taxon>
        <taxon>Yersiniaceae</taxon>
        <taxon>Rahnella</taxon>
    </lineage>
</organism>
<sequence>MPPRCTLLLMLSRLTFSITLPPSNNRSSKTPPHRSARFLNRPHYLKFIIELLLIEKLRQLKHSQRTLARS</sequence>
<evidence type="ECO:0000313" key="1">
    <source>
        <dbReference type="EMBL" id="RKF69617.1"/>
    </source>
</evidence>